<dbReference type="Pfam" id="PF00501">
    <property type="entry name" value="AMP-binding"/>
    <property type="match status" value="1"/>
</dbReference>
<evidence type="ECO:0000313" key="4">
    <source>
        <dbReference type="EMBL" id="MDR6527367.1"/>
    </source>
</evidence>
<dbReference type="SUPFAM" id="SSF56801">
    <property type="entry name" value="Acetyl-CoA synthetase-like"/>
    <property type="match status" value="1"/>
</dbReference>
<dbReference type="PANTHER" id="PTHR43201">
    <property type="entry name" value="ACYL-COA SYNTHETASE"/>
    <property type="match status" value="1"/>
</dbReference>
<dbReference type="InterPro" id="IPR042099">
    <property type="entry name" value="ANL_N_sf"/>
</dbReference>
<sequence>MLIDFNNLNTNNLSFNTEFEKKVGFFLEEWFFNANTVKVQTSGSTGTPKIFEIEKSKMINSAVMTCNFLGLQQGDNALLCLPVEYISGKMMVVRALERKLKLMVTEPSLNPVENLEEEIDFCAMTPLQVENSLDKLHLIKNLIIGGAAVSESLKNKILKMNLSVSNRIFETYGMSETLSHIALRQLMPDPEEYFTAFENVNISLDERTCLKIFAPAVNDEVLITNDLVEIKAGKQFRFLGRIDNVINSGGAKIFPETLEALVKKAIPNEVVFLGIKDESLGQKLILVIEGNKSEDLFVKISEIPFDKNFHKPKEIIFIDEIPRTPNGKINRIELYKKISTEA</sequence>
<dbReference type="EMBL" id="JAVDQY010000003">
    <property type="protein sequence ID" value="MDR6527367.1"/>
    <property type="molecule type" value="Genomic_DNA"/>
</dbReference>
<evidence type="ECO:0000256" key="1">
    <source>
        <dbReference type="ARBA" id="ARBA00006432"/>
    </source>
</evidence>
<comment type="caution">
    <text evidence="4">The sequence shown here is derived from an EMBL/GenBank/DDBJ whole genome shotgun (WGS) entry which is preliminary data.</text>
</comment>
<name>A0AAE3YB08_9FLAO</name>
<proteinExistence type="inferred from homology"/>
<evidence type="ECO:0000313" key="5">
    <source>
        <dbReference type="Proteomes" id="UP001184861"/>
    </source>
</evidence>
<reference evidence="4" key="1">
    <citation type="submission" date="2023-07" db="EMBL/GenBank/DDBJ databases">
        <title>Sorghum-associated microbial communities from plants grown in Nebraska, USA.</title>
        <authorList>
            <person name="Schachtman D."/>
        </authorList>
    </citation>
    <scope>NUCLEOTIDE SEQUENCE</scope>
    <source>
        <strain evidence="4">DS2360</strain>
    </source>
</reference>
<dbReference type="InterPro" id="IPR000873">
    <property type="entry name" value="AMP-dep_synth/lig_dom"/>
</dbReference>
<dbReference type="Proteomes" id="UP001184861">
    <property type="component" value="Unassembled WGS sequence"/>
</dbReference>
<protein>
    <submittedName>
        <fullName evidence="4">O-succinylbenzoic acid--CoA ligase</fullName>
        <ecNumber evidence="4">6.2.1.26</ecNumber>
    </submittedName>
</protein>
<evidence type="ECO:0000256" key="2">
    <source>
        <dbReference type="ARBA" id="ARBA00022598"/>
    </source>
</evidence>
<dbReference type="GO" id="GO:0008756">
    <property type="term" value="F:o-succinylbenzoate-CoA ligase activity"/>
    <property type="evidence" value="ECO:0007669"/>
    <property type="project" value="UniProtKB-EC"/>
</dbReference>
<feature type="domain" description="AMP-dependent synthetase/ligase" evidence="3">
    <location>
        <begin position="41"/>
        <end position="187"/>
    </location>
</feature>
<keyword evidence="2 4" id="KW-0436">Ligase</keyword>
<dbReference type="Gene3D" id="3.30.300.30">
    <property type="match status" value="1"/>
</dbReference>
<accession>A0AAE3YB08</accession>
<comment type="similarity">
    <text evidence="1">Belongs to the ATP-dependent AMP-binding enzyme family.</text>
</comment>
<gene>
    <name evidence="4" type="ORF">J2787_002759</name>
</gene>
<dbReference type="GO" id="GO:0006631">
    <property type="term" value="P:fatty acid metabolic process"/>
    <property type="evidence" value="ECO:0007669"/>
    <property type="project" value="TreeGrafter"/>
</dbReference>
<dbReference type="RefSeq" id="WP_309946788.1">
    <property type="nucleotide sequence ID" value="NZ_JAVDQY010000003.1"/>
</dbReference>
<dbReference type="PANTHER" id="PTHR43201:SF5">
    <property type="entry name" value="MEDIUM-CHAIN ACYL-COA LIGASE ACSF2, MITOCHONDRIAL"/>
    <property type="match status" value="1"/>
</dbReference>
<dbReference type="GO" id="GO:0031956">
    <property type="term" value="F:medium-chain fatty acid-CoA ligase activity"/>
    <property type="evidence" value="ECO:0007669"/>
    <property type="project" value="TreeGrafter"/>
</dbReference>
<organism evidence="4 5">
    <name type="scientific">Chryseobacterium rhizosphaerae</name>
    <dbReference type="NCBI Taxonomy" id="395937"/>
    <lineage>
        <taxon>Bacteria</taxon>
        <taxon>Pseudomonadati</taxon>
        <taxon>Bacteroidota</taxon>
        <taxon>Flavobacteriia</taxon>
        <taxon>Flavobacteriales</taxon>
        <taxon>Weeksellaceae</taxon>
        <taxon>Chryseobacterium group</taxon>
        <taxon>Chryseobacterium</taxon>
    </lineage>
</organism>
<dbReference type="Gene3D" id="3.40.50.12780">
    <property type="entry name" value="N-terminal domain of ligase-like"/>
    <property type="match status" value="1"/>
</dbReference>
<dbReference type="AlphaFoldDB" id="A0AAE3YB08"/>
<dbReference type="InterPro" id="IPR045851">
    <property type="entry name" value="AMP-bd_C_sf"/>
</dbReference>
<evidence type="ECO:0000259" key="3">
    <source>
        <dbReference type="Pfam" id="PF00501"/>
    </source>
</evidence>
<dbReference type="EC" id="6.2.1.26" evidence="4"/>